<keyword evidence="1" id="KW-0808">Transferase</keyword>
<dbReference type="EMBL" id="CP031222">
    <property type="protein sequence ID" value="AXI02976.1"/>
    <property type="molecule type" value="Genomic_DNA"/>
</dbReference>
<gene>
    <name evidence="1" type="ORF">HYN46_09065</name>
</gene>
<evidence type="ECO:0000313" key="1">
    <source>
        <dbReference type="EMBL" id="AXI02976.1"/>
    </source>
</evidence>
<dbReference type="SUPFAM" id="SSF55729">
    <property type="entry name" value="Acyl-CoA N-acyltransferases (Nat)"/>
    <property type="match status" value="1"/>
</dbReference>
<dbReference type="Proteomes" id="UP000253940">
    <property type="component" value="Chromosome"/>
</dbReference>
<organism evidence="1 2">
    <name type="scientific">Aquirhabdus parva</name>
    <dbReference type="NCBI Taxonomy" id="2283318"/>
    <lineage>
        <taxon>Bacteria</taxon>
        <taxon>Pseudomonadati</taxon>
        <taxon>Pseudomonadota</taxon>
        <taxon>Gammaproteobacteria</taxon>
        <taxon>Moraxellales</taxon>
        <taxon>Moraxellaceae</taxon>
        <taxon>Aquirhabdus</taxon>
    </lineage>
</organism>
<dbReference type="AlphaFoldDB" id="A0A345P6R7"/>
<dbReference type="OrthoDB" id="9776898at2"/>
<dbReference type="KEGG" id="mbah:HYN46_09065"/>
<proteinExistence type="predicted"/>
<dbReference type="Gene3D" id="3.40.630.30">
    <property type="match status" value="1"/>
</dbReference>
<protein>
    <submittedName>
        <fullName evidence="1">N-acetyltransferase</fullName>
    </submittedName>
</protein>
<evidence type="ECO:0000313" key="2">
    <source>
        <dbReference type="Proteomes" id="UP000253940"/>
    </source>
</evidence>
<dbReference type="GO" id="GO:0016740">
    <property type="term" value="F:transferase activity"/>
    <property type="evidence" value="ECO:0007669"/>
    <property type="project" value="UniProtKB-KW"/>
</dbReference>
<dbReference type="InterPro" id="IPR016181">
    <property type="entry name" value="Acyl_CoA_acyltransferase"/>
</dbReference>
<dbReference type="InterPro" id="IPR007434">
    <property type="entry name" value="FemAB-like"/>
</dbReference>
<sequence>MPDPVLSAQPLSPPRLDDLIKVVDSVSHFPENLWQGQSTPFMQRAFWLALEDSGAVGQHAGWYAQHLMLYRDDQPIAALPLFAKTHNRGEYVFDHAWAQAYARHGLEYYPRLVTSVPFTPVTGSRILLVDGFQLSDVFPQLLQGIQALVQQMGASSWHGLFLDQSFLDSAAHLAHSPNFATQKLAQRSNVQFLWENKPYTDFTDFLSVLTAKRRKSIRVERDKVTAQGISCRWLEGEEISDEDWGFFYRCYQNTYHIRGQKPYLKLDFFKQLGATMPDSLVLNIAYDRDQTPLAAALFFKDEQTLYGRYWGAIRDVDSLHFEVCYYQGIEYAIRNHLHWFDPGTQGEHKLIRGFAPVYTHSLHWLAEPAFMDAVSDFVVREREGVKAYFEEAVGSLPFKQI</sequence>
<dbReference type="RefSeq" id="WP_114899086.1">
    <property type="nucleotide sequence ID" value="NZ_CP031222.1"/>
</dbReference>
<keyword evidence="2" id="KW-1185">Reference proteome</keyword>
<reference evidence="1 2" key="1">
    <citation type="submission" date="2018-07" db="EMBL/GenBank/DDBJ databases">
        <title>Genome sequencing of Moraxellaceae gen. HYN0046.</title>
        <authorList>
            <person name="Kim M."/>
            <person name="Yi H."/>
        </authorList>
    </citation>
    <scope>NUCLEOTIDE SEQUENCE [LARGE SCALE GENOMIC DNA]</scope>
    <source>
        <strain evidence="1 2">HYN0046</strain>
    </source>
</reference>
<name>A0A345P6R7_9GAMM</name>
<dbReference type="PANTHER" id="PTHR47017:SF1">
    <property type="entry name" value="ACYL-COA"/>
    <property type="match status" value="1"/>
</dbReference>
<accession>A0A345P6R7</accession>
<dbReference type="Pfam" id="PF04339">
    <property type="entry name" value="FemAB_like"/>
    <property type="match status" value="1"/>
</dbReference>
<dbReference type="PANTHER" id="PTHR47017">
    <property type="entry name" value="ACYL-COA"/>
    <property type="match status" value="1"/>
</dbReference>